<comment type="caution">
    <text evidence="1">The sequence shown here is derived from an EMBL/GenBank/DDBJ whole genome shotgun (WGS) entry which is preliminary data.</text>
</comment>
<dbReference type="OrthoDB" id="2969307at2"/>
<gene>
    <name evidence="1" type="ORF">EKG37_14275</name>
</gene>
<dbReference type="PROSITE" id="PS51257">
    <property type="entry name" value="PROKAR_LIPOPROTEIN"/>
    <property type="match status" value="1"/>
</dbReference>
<keyword evidence="2" id="KW-1185">Reference proteome</keyword>
<accession>A0A3S0KG21</accession>
<proteinExistence type="predicted"/>
<organism evidence="1 2">
    <name type="scientific">Bacillus yapensis</name>
    <dbReference type="NCBI Taxonomy" id="2492960"/>
    <lineage>
        <taxon>Bacteria</taxon>
        <taxon>Bacillati</taxon>
        <taxon>Bacillota</taxon>
        <taxon>Bacilli</taxon>
        <taxon>Bacillales</taxon>
        <taxon>Bacillaceae</taxon>
        <taxon>Bacillus</taxon>
    </lineage>
</organism>
<dbReference type="RefSeq" id="WP_126409388.1">
    <property type="nucleotide sequence ID" value="NZ_RXNT01000011.1"/>
</dbReference>
<evidence type="ECO:0000313" key="2">
    <source>
        <dbReference type="Proteomes" id="UP000271374"/>
    </source>
</evidence>
<dbReference type="AlphaFoldDB" id="A0A3S0KG21"/>
<name>A0A3S0KG21_9BACI</name>
<sequence length="156" mass="18086">MRKCLILFIVMGTVLVGGCNNDGPKESGISLIKTTNPTPVTIGKDTKKDQELVRSVEKDIEDFDELYDVAVIKGKEDILVAYKVKHMQRFHMKRIEKDINKRLEDKYPEENFIVSSDYKIFLEAVELEENMKDSNYSQKEAEKKLQEIIKLKKELT</sequence>
<dbReference type="EMBL" id="RXNT01000011">
    <property type="protein sequence ID" value="RTR30059.1"/>
    <property type="molecule type" value="Genomic_DNA"/>
</dbReference>
<protein>
    <submittedName>
        <fullName evidence="1">Sporulation protein</fullName>
    </submittedName>
</protein>
<evidence type="ECO:0000313" key="1">
    <source>
        <dbReference type="EMBL" id="RTR30059.1"/>
    </source>
</evidence>
<dbReference type="Proteomes" id="UP000271374">
    <property type="component" value="Unassembled WGS sequence"/>
</dbReference>
<reference evidence="1 2" key="1">
    <citation type="submission" date="2018-12" db="EMBL/GenBank/DDBJ databases">
        <title>Bacillus yapensis draft genome sequence.</title>
        <authorList>
            <person name="Yu L."/>
            <person name="Xu X."/>
            <person name="Tang X."/>
        </authorList>
    </citation>
    <scope>NUCLEOTIDE SEQUENCE [LARGE SCALE GENOMIC DNA]</scope>
    <source>
        <strain evidence="1 2">XXST-01</strain>
    </source>
</reference>